<name>A0A9N7V6E3_PLEPL</name>
<protein>
    <submittedName>
        <fullName evidence="1">Uncharacterized protein</fullName>
    </submittedName>
</protein>
<accession>A0A9N7V6E3</accession>
<reference evidence="1" key="1">
    <citation type="submission" date="2020-03" db="EMBL/GenBank/DDBJ databases">
        <authorList>
            <person name="Weist P."/>
        </authorList>
    </citation>
    <scope>NUCLEOTIDE SEQUENCE</scope>
</reference>
<evidence type="ECO:0000313" key="1">
    <source>
        <dbReference type="EMBL" id="CAB1443733.1"/>
    </source>
</evidence>
<keyword evidence="2" id="KW-1185">Reference proteome</keyword>
<dbReference type="Proteomes" id="UP001153269">
    <property type="component" value="Unassembled WGS sequence"/>
</dbReference>
<sequence>MYPPSSPLTSPIVLYLLYFPYYVSLPLYPSSCPSDASQYRGQCNPAIELESLLFESEPCWGNSRSAEVMGLSGKQHVSVPAFSRRRTGHWEVNNAEISTVTH</sequence>
<gene>
    <name evidence="1" type="ORF">PLEPLA_LOCUS31449</name>
</gene>
<dbReference type="AlphaFoldDB" id="A0A9N7V6E3"/>
<comment type="caution">
    <text evidence="1">The sequence shown here is derived from an EMBL/GenBank/DDBJ whole genome shotgun (WGS) entry which is preliminary data.</text>
</comment>
<dbReference type="EMBL" id="CADEAL010003179">
    <property type="protein sequence ID" value="CAB1443733.1"/>
    <property type="molecule type" value="Genomic_DNA"/>
</dbReference>
<organism evidence="1 2">
    <name type="scientific">Pleuronectes platessa</name>
    <name type="common">European plaice</name>
    <dbReference type="NCBI Taxonomy" id="8262"/>
    <lineage>
        <taxon>Eukaryota</taxon>
        <taxon>Metazoa</taxon>
        <taxon>Chordata</taxon>
        <taxon>Craniata</taxon>
        <taxon>Vertebrata</taxon>
        <taxon>Euteleostomi</taxon>
        <taxon>Actinopterygii</taxon>
        <taxon>Neopterygii</taxon>
        <taxon>Teleostei</taxon>
        <taxon>Neoteleostei</taxon>
        <taxon>Acanthomorphata</taxon>
        <taxon>Carangaria</taxon>
        <taxon>Pleuronectiformes</taxon>
        <taxon>Pleuronectoidei</taxon>
        <taxon>Pleuronectidae</taxon>
        <taxon>Pleuronectes</taxon>
    </lineage>
</organism>
<proteinExistence type="predicted"/>
<evidence type="ECO:0000313" key="2">
    <source>
        <dbReference type="Proteomes" id="UP001153269"/>
    </source>
</evidence>